<keyword evidence="7" id="KW-1185">Reference proteome</keyword>
<evidence type="ECO:0000313" key="6">
    <source>
        <dbReference type="EMBL" id="RJG01118.1"/>
    </source>
</evidence>
<keyword evidence="2" id="KW-0408">Iron</keyword>
<evidence type="ECO:0000256" key="1">
    <source>
        <dbReference type="ARBA" id="ARBA00008416"/>
    </source>
</evidence>
<dbReference type="InterPro" id="IPR008778">
    <property type="entry name" value="Pirin_C_dom"/>
</dbReference>
<dbReference type="Gene3D" id="2.60.120.10">
    <property type="entry name" value="Jelly Rolls"/>
    <property type="match status" value="2"/>
</dbReference>
<dbReference type="Proteomes" id="UP000266327">
    <property type="component" value="Unassembled WGS sequence"/>
</dbReference>
<keyword evidence="2" id="KW-0479">Metal-binding</keyword>
<dbReference type="InterPro" id="IPR003829">
    <property type="entry name" value="Pirin_N_dom"/>
</dbReference>
<dbReference type="Pfam" id="PF05726">
    <property type="entry name" value="Pirin_C"/>
    <property type="match status" value="1"/>
</dbReference>
<sequence length="275" mass="29266">MSDIAQLHRMNIGSGFRAYSLRGGEMAAPIDPFLGVDHAWMSVASFPTHPHAGFSAVSYVFLDSETGINNRDSLDTRNRIQPGGLHWTAAGRGVVHDEVPAVSGKTVHMLQIFVNLAVDRQDAEAFALSLEPQDVPVVQLPGAKVRVPLGSFGDAHSPLHPPTEVCLLDISLDQGASLSVPVAAGHSAFIMPIFGTLEIDGLSFDANEPRLPVFPAQTTPREIALQVKDGNAKAVVFSGIPLRQPVHWQGSLALASAEALAARLAAYQRGEFGSL</sequence>
<evidence type="ECO:0000259" key="4">
    <source>
        <dbReference type="Pfam" id="PF02678"/>
    </source>
</evidence>
<proteinExistence type="inferred from homology"/>
<dbReference type="EMBL" id="QYUQ01000002">
    <property type="protein sequence ID" value="RJG01118.1"/>
    <property type="molecule type" value="Genomic_DNA"/>
</dbReference>
<comment type="caution">
    <text evidence="6">The sequence shown here is derived from an EMBL/GenBank/DDBJ whole genome shotgun (WGS) entry which is preliminary data.</text>
</comment>
<dbReference type="PANTHER" id="PTHR13903">
    <property type="entry name" value="PIRIN-RELATED"/>
    <property type="match status" value="1"/>
</dbReference>
<feature type="binding site" evidence="2">
    <location>
        <position position="51"/>
    </location>
    <ligand>
        <name>Fe cation</name>
        <dbReference type="ChEBI" id="CHEBI:24875"/>
    </ligand>
</feature>
<feature type="domain" description="Pirin C-terminal" evidence="5">
    <location>
        <begin position="168"/>
        <end position="273"/>
    </location>
</feature>
<dbReference type="InterPro" id="IPR014710">
    <property type="entry name" value="RmlC-like_jellyroll"/>
</dbReference>
<dbReference type="Pfam" id="PF02678">
    <property type="entry name" value="Pirin"/>
    <property type="match status" value="1"/>
</dbReference>
<reference evidence="7" key="1">
    <citation type="submission" date="2018-09" db="EMBL/GenBank/DDBJ databases">
        <authorList>
            <person name="Zhu H."/>
        </authorList>
    </citation>
    <scope>NUCLEOTIDE SEQUENCE [LARGE SCALE GENOMIC DNA]</scope>
    <source>
        <strain evidence="7">K1S02-23</strain>
    </source>
</reference>
<dbReference type="PIRSF" id="PIRSF006232">
    <property type="entry name" value="Pirin"/>
    <property type="match status" value="1"/>
</dbReference>
<dbReference type="RefSeq" id="WP_119784568.1">
    <property type="nucleotide sequence ID" value="NZ_QYUQ01000002.1"/>
</dbReference>
<dbReference type="InterPro" id="IPR012093">
    <property type="entry name" value="Pirin"/>
</dbReference>
<feature type="domain" description="Pirin N-terminal" evidence="4">
    <location>
        <begin position="43"/>
        <end position="114"/>
    </location>
</feature>
<accession>A0A3A3FY20</accession>
<evidence type="ECO:0000256" key="2">
    <source>
        <dbReference type="PIRSR" id="PIRSR006232-1"/>
    </source>
</evidence>
<comment type="similarity">
    <text evidence="1 3">Belongs to the pirin family.</text>
</comment>
<dbReference type="SUPFAM" id="SSF51182">
    <property type="entry name" value="RmlC-like cupins"/>
    <property type="match status" value="1"/>
</dbReference>
<organism evidence="6 7">
    <name type="scientific">Noviherbaspirillum sedimenti</name>
    <dbReference type="NCBI Taxonomy" id="2320865"/>
    <lineage>
        <taxon>Bacteria</taxon>
        <taxon>Pseudomonadati</taxon>
        <taxon>Pseudomonadota</taxon>
        <taxon>Betaproteobacteria</taxon>
        <taxon>Burkholderiales</taxon>
        <taxon>Oxalobacteraceae</taxon>
        <taxon>Noviherbaspirillum</taxon>
    </lineage>
</organism>
<feature type="binding site" evidence="2">
    <location>
        <position position="96"/>
    </location>
    <ligand>
        <name>Fe cation</name>
        <dbReference type="ChEBI" id="CHEBI:24875"/>
    </ligand>
</feature>
<dbReference type="PANTHER" id="PTHR13903:SF8">
    <property type="entry name" value="PIRIN"/>
    <property type="match status" value="1"/>
</dbReference>
<gene>
    <name evidence="6" type="ORF">D3878_05590</name>
</gene>
<comment type="cofactor">
    <cofactor evidence="2">
        <name>Fe cation</name>
        <dbReference type="ChEBI" id="CHEBI:24875"/>
    </cofactor>
    <text evidence="2">Binds 1 Fe cation per subunit.</text>
</comment>
<dbReference type="GO" id="GO:0046872">
    <property type="term" value="F:metal ion binding"/>
    <property type="evidence" value="ECO:0007669"/>
    <property type="project" value="UniProtKB-KW"/>
</dbReference>
<evidence type="ECO:0000256" key="3">
    <source>
        <dbReference type="RuleBase" id="RU003457"/>
    </source>
</evidence>
<evidence type="ECO:0000259" key="5">
    <source>
        <dbReference type="Pfam" id="PF05726"/>
    </source>
</evidence>
<evidence type="ECO:0000313" key="7">
    <source>
        <dbReference type="Proteomes" id="UP000266327"/>
    </source>
</evidence>
<feature type="binding site" evidence="2">
    <location>
        <position position="98"/>
    </location>
    <ligand>
        <name>Fe cation</name>
        <dbReference type="ChEBI" id="CHEBI:24875"/>
    </ligand>
</feature>
<dbReference type="OrthoDB" id="321327at2"/>
<protein>
    <submittedName>
        <fullName evidence="6">Pirin family protein</fullName>
    </submittedName>
</protein>
<name>A0A3A3FY20_9BURK</name>
<feature type="binding site" evidence="2">
    <location>
        <position position="49"/>
    </location>
    <ligand>
        <name>Fe cation</name>
        <dbReference type="ChEBI" id="CHEBI:24875"/>
    </ligand>
</feature>
<dbReference type="AlphaFoldDB" id="A0A3A3FY20"/>
<dbReference type="InterPro" id="IPR011051">
    <property type="entry name" value="RmlC_Cupin_sf"/>
</dbReference>
<dbReference type="CDD" id="cd02247">
    <property type="entry name" value="cupin_pirin_C"/>
    <property type="match status" value="1"/>
</dbReference>